<name>A0ABW5RAI2_9BACL</name>
<accession>A0ABW5RAI2</accession>
<dbReference type="EMBL" id="JBHUMM010000010">
    <property type="protein sequence ID" value="MFD2671429.1"/>
    <property type="molecule type" value="Genomic_DNA"/>
</dbReference>
<gene>
    <name evidence="2" type="ORF">ACFSUC_07390</name>
</gene>
<dbReference type="RefSeq" id="WP_379928891.1">
    <property type="nucleotide sequence ID" value="NZ_JBHUMM010000010.1"/>
</dbReference>
<dbReference type="Pfam" id="PF13487">
    <property type="entry name" value="HD_5"/>
    <property type="match status" value="1"/>
</dbReference>
<evidence type="ECO:0000313" key="3">
    <source>
        <dbReference type="Proteomes" id="UP001597497"/>
    </source>
</evidence>
<dbReference type="SUPFAM" id="SSF109604">
    <property type="entry name" value="HD-domain/PDEase-like"/>
    <property type="match status" value="1"/>
</dbReference>
<dbReference type="SMART" id="SM00471">
    <property type="entry name" value="HDc"/>
    <property type="match status" value="1"/>
</dbReference>
<keyword evidence="3" id="KW-1185">Reference proteome</keyword>
<dbReference type="PANTHER" id="PTHR43155:SF2">
    <property type="entry name" value="CYCLIC DI-GMP PHOSPHODIESTERASE PA4108"/>
    <property type="match status" value="1"/>
</dbReference>
<dbReference type="CDD" id="cd00077">
    <property type="entry name" value="HDc"/>
    <property type="match status" value="1"/>
</dbReference>
<dbReference type="Gene3D" id="1.10.3210.10">
    <property type="entry name" value="Hypothetical protein af1432"/>
    <property type="match status" value="1"/>
</dbReference>
<dbReference type="PROSITE" id="PS51832">
    <property type="entry name" value="HD_GYP"/>
    <property type="match status" value="1"/>
</dbReference>
<dbReference type="GO" id="GO:0016787">
    <property type="term" value="F:hydrolase activity"/>
    <property type="evidence" value="ECO:0007669"/>
    <property type="project" value="UniProtKB-KW"/>
</dbReference>
<reference evidence="3" key="1">
    <citation type="journal article" date="2019" name="Int. J. Syst. Evol. Microbiol.">
        <title>The Global Catalogue of Microorganisms (GCM) 10K type strain sequencing project: providing services to taxonomists for standard genome sequencing and annotation.</title>
        <authorList>
            <consortium name="The Broad Institute Genomics Platform"/>
            <consortium name="The Broad Institute Genome Sequencing Center for Infectious Disease"/>
            <person name="Wu L."/>
            <person name="Ma J."/>
        </authorList>
    </citation>
    <scope>NUCLEOTIDE SEQUENCE [LARGE SCALE GENOMIC DNA]</scope>
    <source>
        <strain evidence="3">KCTC 33676</strain>
    </source>
</reference>
<evidence type="ECO:0000313" key="2">
    <source>
        <dbReference type="EMBL" id="MFD2671429.1"/>
    </source>
</evidence>
<dbReference type="InterPro" id="IPR003607">
    <property type="entry name" value="HD/PDEase_dom"/>
</dbReference>
<feature type="domain" description="HD-GYP" evidence="1">
    <location>
        <begin position="112"/>
        <end position="308"/>
    </location>
</feature>
<proteinExistence type="predicted"/>
<dbReference type="EC" id="3.1.4.-" evidence="2"/>
<keyword evidence="2" id="KW-0378">Hydrolase</keyword>
<dbReference type="InterPro" id="IPR037522">
    <property type="entry name" value="HD_GYP_dom"/>
</dbReference>
<evidence type="ECO:0000259" key="1">
    <source>
        <dbReference type="PROSITE" id="PS51832"/>
    </source>
</evidence>
<comment type="caution">
    <text evidence="2">The sequence shown here is derived from an EMBL/GenBank/DDBJ whole genome shotgun (WGS) entry which is preliminary data.</text>
</comment>
<protein>
    <submittedName>
        <fullName evidence="2">HD-GYP domain-containing protein</fullName>
        <ecNumber evidence="2">3.1.4.-</ecNumber>
    </submittedName>
</protein>
<dbReference type="PANTHER" id="PTHR43155">
    <property type="entry name" value="CYCLIC DI-GMP PHOSPHODIESTERASE PA4108-RELATED"/>
    <property type="match status" value="1"/>
</dbReference>
<organism evidence="2 3">
    <name type="scientific">Marinicrinis sediminis</name>
    <dbReference type="NCBI Taxonomy" id="1652465"/>
    <lineage>
        <taxon>Bacteria</taxon>
        <taxon>Bacillati</taxon>
        <taxon>Bacillota</taxon>
        <taxon>Bacilli</taxon>
        <taxon>Bacillales</taxon>
        <taxon>Paenibacillaceae</taxon>
    </lineage>
</organism>
<dbReference type="Proteomes" id="UP001597497">
    <property type="component" value="Unassembled WGS sequence"/>
</dbReference>
<sequence>MRLVLTKNCKAGMKLARSIYNEQGLVLLHEQVELNDSLIRKMLTHGIDYVYIFDERTEDVECVHTIEPETRSRAITQIRQNFTRLVDQFQRKRTITSSADRELKQIVHMLFDDLKRHDQALIMLSDIRAANEYLFSHSLNVGIFSLIIGISLGYDEDELMQIGLGGLLHDIGKMQVNPHILNKPGPLTAQEMSAMRKHTEFGFQILKDIPNISLLSAHCALQHHERMDGSGYPRGIQGNEIHEYAQWIGLIDAYDAMTNHRAYREAMLPHQVLEILYTGAGSRYDIKKLEHFRDRIAVYPIGVTVQLNTGEKGVVVDLNAKVLHRPVIRILQDADGQSMEQPYELDLSKKLNLTIVDLIYEV</sequence>